<feature type="modified residue" description="4-aspartylphosphate" evidence="2">
    <location>
        <position position="62"/>
    </location>
</feature>
<reference evidence="4 5" key="1">
    <citation type="journal article" date="2016" name="Nat. Commun.">
        <title>Thousands of microbial genomes shed light on interconnected biogeochemical processes in an aquifer system.</title>
        <authorList>
            <person name="Anantharaman K."/>
            <person name="Brown C.T."/>
            <person name="Hug L.A."/>
            <person name="Sharon I."/>
            <person name="Castelle C.J."/>
            <person name="Probst A.J."/>
            <person name="Thomas B.C."/>
            <person name="Singh A."/>
            <person name="Wilkins M.J."/>
            <person name="Karaoz U."/>
            <person name="Brodie E.L."/>
            <person name="Williams K.H."/>
            <person name="Hubbard S.S."/>
            <person name="Banfield J.F."/>
        </authorList>
    </citation>
    <scope>NUCLEOTIDE SEQUENCE [LARGE SCALE GENOMIC DNA]</scope>
</reference>
<dbReference type="GO" id="GO:0000160">
    <property type="term" value="P:phosphorelay signal transduction system"/>
    <property type="evidence" value="ECO:0007669"/>
    <property type="project" value="InterPro"/>
</dbReference>
<feature type="domain" description="Response regulatory" evidence="3">
    <location>
        <begin position="13"/>
        <end position="129"/>
    </location>
</feature>
<protein>
    <recommendedName>
        <fullName evidence="3">Response regulatory domain-containing protein</fullName>
    </recommendedName>
</protein>
<dbReference type="SMART" id="SM00448">
    <property type="entry name" value="REC"/>
    <property type="match status" value="1"/>
</dbReference>
<dbReference type="SUPFAM" id="SSF52172">
    <property type="entry name" value="CheY-like"/>
    <property type="match status" value="1"/>
</dbReference>
<dbReference type="Proteomes" id="UP000176700">
    <property type="component" value="Unassembled WGS sequence"/>
</dbReference>
<dbReference type="CDD" id="cd17574">
    <property type="entry name" value="REC_OmpR"/>
    <property type="match status" value="1"/>
</dbReference>
<dbReference type="InterPro" id="IPR001789">
    <property type="entry name" value="Sig_transdc_resp-reg_receiver"/>
</dbReference>
<evidence type="ECO:0000313" key="5">
    <source>
        <dbReference type="Proteomes" id="UP000176700"/>
    </source>
</evidence>
<keyword evidence="1 2" id="KW-0597">Phosphoprotein</keyword>
<dbReference type="InterPro" id="IPR050595">
    <property type="entry name" value="Bact_response_regulator"/>
</dbReference>
<evidence type="ECO:0000259" key="3">
    <source>
        <dbReference type="PROSITE" id="PS50110"/>
    </source>
</evidence>
<evidence type="ECO:0000256" key="1">
    <source>
        <dbReference type="ARBA" id="ARBA00022553"/>
    </source>
</evidence>
<dbReference type="Pfam" id="PF00072">
    <property type="entry name" value="Response_reg"/>
    <property type="match status" value="1"/>
</dbReference>
<dbReference type="PANTHER" id="PTHR44591">
    <property type="entry name" value="STRESS RESPONSE REGULATOR PROTEIN 1"/>
    <property type="match status" value="1"/>
</dbReference>
<dbReference type="PANTHER" id="PTHR44591:SF3">
    <property type="entry name" value="RESPONSE REGULATORY DOMAIN-CONTAINING PROTEIN"/>
    <property type="match status" value="1"/>
</dbReference>
<organism evidence="4 5">
    <name type="scientific">Candidatus Ryanbacteria bacterium RIFCSPHIGHO2_01_45_13</name>
    <dbReference type="NCBI Taxonomy" id="1802112"/>
    <lineage>
        <taxon>Bacteria</taxon>
        <taxon>Candidatus Ryaniibacteriota</taxon>
    </lineage>
</organism>
<name>A0A1G2FYZ0_9BACT</name>
<evidence type="ECO:0000313" key="4">
    <source>
        <dbReference type="EMBL" id="OGZ42828.1"/>
    </source>
</evidence>
<comment type="caution">
    <text evidence="4">The sequence shown here is derived from an EMBL/GenBank/DDBJ whole genome shotgun (WGS) entry which is preliminary data.</text>
</comment>
<accession>A0A1G2FYZ0</accession>
<dbReference type="PROSITE" id="PS50110">
    <property type="entry name" value="RESPONSE_REGULATORY"/>
    <property type="match status" value="1"/>
</dbReference>
<gene>
    <name evidence="4" type="ORF">A2W41_00680</name>
</gene>
<dbReference type="AlphaFoldDB" id="A0A1G2FYZ0"/>
<sequence>MPISSLQKAGETSVLIIEDDKFLRDLMMEKLAKEGYTVYGAITGEEGLKQIKDKKPTLTLLDLVLPGMDGFELLKTLKEDGTIGNAPVIVLSNLGTKEDIDRAMELGAKDFLIKAHFTPAEIVETVKKTIQESYL</sequence>
<dbReference type="Gene3D" id="3.40.50.2300">
    <property type="match status" value="1"/>
</dbReference>
<dbReference type="InterPro" id="IPR011006">
    <property type="entry name" value="CheY-like_superfamily"/>
</dbReference>
<dbReference type="EMBL" id="MHNI01000013">
    <property type="protein sequence ID" value="OGZ42828.1"/>
    <property type="molecule type" value="Genomic_DNA"/>
</dbReference>
<proteinExistence type="predicted"/>
<evidence type="ECO:0000256" key="2">
    <source>
        <dbReference type="PROSITE-ProRule" id="PRU00169"/>
    </source>
</evidence>